<evidence type="ECO:0000313" key="3">
    <source>
        <dbReference type="Proteomes" id="UP001139461"/>
    </source>
</evidence>
<protein>
    <submittedName>
        <fullName evidence="2">ATP-binding protein</fullName>
    </submittedName>
</protein>
<keyword evidence="3" id="KW-1185">Reference proteome</keyword>
<comment type="caution">
    <text evidence="2">The sequence shown here is derived from an EMBL/GenBank/DDBJ whole genome shotgun (WGS) entry which is preliminary data.</text>
</comment>
<dbReference type="InterPro" id="IPR027417">
    <property type="entry name" value="P-loop_NTPase"/>
</dbReference>
<dbReference type="Gene3D" id="3.40.50.300">
    <property type="entry name" value="P-loop containing nucleotide triphosphate hydrolases"/>
    <property type="match status" value="1"/>
</dbReference>
<reference evidence="2" key="1">
    <citation type="submission" date="2021-09" db="EMBL/GenBank/DDBJ databases">
        <title>Genome of Aequorivita sp. strain F47161.</title>
        <authorList>
            <person name="Wang Y."/>
        </authorList>
    </citation>
    <scope>NUCLEOTIDE SEQUENCE</scope>
    <source>
        <strain evidence="2">F47161</strain>
    </source>
</reference>
<dbReference type="EMBL" id="JAIRBA010000003">
    <property type="protein sequence ID" value="MCG2417877.1"/>
    <property type="molecule type" value="Genomic_DNA"/>
</dbReference>
<keyword evidence="2" id="KW-0547">Nucleotide-binding</keyword>
<dbReference type="GO" id="GO:0005524">
    <property type="term" value="F:ATP binding"/>
    <property type="evidence" value="ECO:0007669"/>
    <property type="project" value="UniProtKB-KW"/>
</dbReference>
<dbReference type="SUPFAM" id="SSF52540">
    <property type="entry name" value="P-loop containing nucleoside triphosphate hydrolases"/>
    <property type="match status" value="1"/>
</dbReference>
<feature type="domain" description="NadR/Ttd14 AAA" evidence="1">
    <location>
        <begin position="5"/>
        <end position="169"/>
    </location>
</feature>
<dbReference type="RefSeq" id="WP_237601695.1">
    <property type="nucleotide sequence ID" value="NZ_JAIRBA010000003.1"/>
</dbReference>
<name>A0A9X1QUV4_9FLAO</name>
<dbReference type="AlphaFoldDB" id="A0A9X1QUV4"/>
<organism evidence="2 3">
    <name type="scientific">Aequorivita vitellina</name>
    <dbReference type="NCBI Taxonomy" id="2874475"/>
    <lineage>
        <taxon>Bacteria</taxon>
        <taxon>Pseudomonadati</taxon>
        <taxon>Bacteroidota</taxon>
        <taxon>Flavobacteriia</taxon>
        <taxon>Flavobacteriales</taxon>
        <taxon>Flavobacteriaceae</taxon>
        <taxon>Aequorivita</taxon>
    </lineage>
</organism>
<evidence type="ECO:0000313" key="2">
    <source>
        <dbReference type="EMBL" id="MCG2417877.1"/>
    </source>
</evidence>
<keyword evidence="2" id="KW-0067">ATP-binding</keyword>
<dbReference type="InterPro" id="IPR038727">
    <property type="entry name" value="NadR/Ttd14_AAA_dom"/>
</dbReference>
<evidence type="ECO:0000259" key="1">
    <source>
        <dbReference type="Pfam" id="PF13521"/>
    </source>
</evidence>
<gene>
    <name evidence="2" type="ORF">K8089_02500</name>
</gene>
<accession>A0A9X1QUV4</accession>
<dbReference type="Proteomes" id="UP001139461">
    <property type="component" value="Unassembled WGS sequence"/>
</dbReference>
<sequence>MKTKRIVLTGGPGSGKTALIKYLENDGYKVMHEISRDVTLEAQRQGIEQLFLVNPILFSEKLLEGRLKQFNDGKKCTAPILFYDRGMPDVTAYMDFVKVHYPVNFSEICTEYRYNEVFVLPPWEEIYEKDNQRYESFEQAEKIFHFLKNGYENYGYKTQEVPVGTLEERANFILANIN</sequence>
<proteinExistence type="predicted"/>
<dbReference type="Pfam" id="PF13521">
    <property type="entry name" value="AAA_28"/>
    <property type="match status" value="1"/>
</dbReference>